<dbReference type="EMBL" id="FOUB01000004">
    <property type="protein sequence ID" value="SFL78661.1"/>
    <property type="molecule type" value="Genomic_DNA"/>
</dbReference>
<name>A0A1I4KJ54_9PROT</name>
<sequence length="64" mass="7651">MYLMHNALFLKDLLCRKLATIFIFNVQIYVFKWLNLSLIRSCDVKMTLVLRNPRECVSKFNVLL</sequence>
<evidence type="ECO:0000313" key="2">
    <source>
        <dbReference type="Proteomes" id="UP000183287"/>
    </source>
</evidence>
<keyword evidence="2" id="KW-1185">Reference proteome</keyword>
<dbReference type="AlphaFoldDB" id="A0A1I4KJ54"/>
<gene>
    <name evidence="1" type="ORF">SAMN05421863_100481</name>
</gene>
<evidence type="ECO:0000313" key="1">
    <source>
        <dbReference type="EMBL" id="SFL78661.1"/>
    </source>
</evidence>
<proteinExistence type="predicted"/>
<protein>
    <submittedName>
        <fullName evidence="1">Uncharacterized protein</fullName>
    </submittedName>
</protein>
<accession>A0A1I4KJ54</accession>
<dbReference type="Proteomes" id="UP000183287">
    <property type="component" value="Unassembled WGS sequence"/>
</dbReference>
<organism evidence="1 2">
    <name type="scientific">Nitrosomonas communis</name>
    <dbReference type="NCBI Taxonomy" id="44574"/>
    <lineage>
        <taxon>Bacteria</taxon>
        <taxon>Pseudomonadati</taxon>
        <taxon>Pseudomonadota</taxon>
        <taxon>Betaproteobacteria</taxon>
        <taxon>Nitrosomonadales</taxon>
        <taxon>Nitrosomonadaceae</taxon>
        <taxon>Nitrosomonas</taxon>
    </lineage>
</organism>
<reference evidence="2" key="1">
    <citation type="submission" date="2016-10" db="EMBL/GenBank/DDBJ databases">
        <authorList>
            <person name="Varghese N."/>
            <person name="Submissions S."/>
        </authorList>
    </citation>
    <scope>NUCLEOTIDE SEQUENCE [LARGE SCALE GENOMIC DNA]</scope>
    <source>
        <strain evidence="2">Nm44</strain>
    </source>
</reference>